<dbReference type="InterPro" id="IPR026268">
    <property type="entry name" value="RseC"/>
</dbReference>
<proteinExistence type="predicted"/>
<evidence type="ECO:0000313" key="2">
    <source>
        <dbReference type="EMBL" id="VAW81123.1"/>
    </source>
</evidence>
<dbReference type="PANTHER" id="PTHR35867:SF1">
    <property type="entry name" value="PROTEIN RSEC"/>
    <property type="match status" value="1"/>
</dbReference>
<organism evidence="2">
    <name type="scientific">hydrothermal vent metagenome</name>
    <dbReference type="NCBI Taxonomy" id="652676"/>
    <lineage>
        <taxon>unclassified sequences</taxon>
        <taxon>metagenomes</taxon>
        <taxon>ecological metagenomes</taxon>
    </lineage>
</organism>
<sequence>MIEETAIVVKVDGHTVWLESAGTAGCGQCQSKSGCGQTVFSELFAVEKARFKIQSTKLLSTGDQVLLGIDEHALVRGSMLVYLFPLFTMIITAIFAAGISSVLRIPHEGLVIIGGLLGLFIGFYFARKKAAILTKFKSFQPVILKQL</sequence>
<keyword evidence="1" id="KW-0472">Membrane</keyword>
<feature type="transmembrane region" description="Helical" evidence="1">
    <location>
        <begin position="80"/>
        <end position="103"/>
    </location>
</feature>
<evidence type="ECO:0008006" key="3">
    <source>
        <dbReference type="Google" id="ProtNLM"/>
    </source>
</evidence>
<protein>
    <recommendedName>
        <fullName evidence="3">Sigma factor RpoE regulatory protein RseC</fullName>
    </recommendedName>
</protein>
<feature type="transmembrane region" description="Helical" evidence="1">
    <location>
        <begin position="109"/>
        <end position="126"/>
    </location>
</feature>
<reference evidence="2" key="1">
    <citation type="submission" date="2018-06" db="EMBL/GenBank/DDBJ databases">
        <authorList>
            <person name="Zhirakovskaya E."/>
        </authorList>
    </citation>
    <scope>NUCLEOTIDE SEQUENCE</scope>
</reference>
<dbReference type="Pfam" id="PF04246">
    <property type="entry name" value="RseC_MucC"/>
    <property type="match status" value="1"/>
</dbReference>
<gene>
    <name evidence="2" type="ORF">MNBD_GAMMA12-3443</name>
</gene>
<dbReference type="PIRSF" id="PIRSF004923">
    <property type="entry name" value="RseC"/>
    <property type="match status" value="1"/>
</dbReference>
<dbReference type="InterPro" id="IPR007359">
    <property type="entry name" value="SigmaE_reg_RseC_MucC"/>
</dbReference>
<evidence type="ECO:0000256" key="1">
    <source>
        <dbReference type="SAM" id="Phobius"/>
    </source>
</evidence>
<keyword evidence="1" id="KW-0812">Transmembrane</keyword>
<dbReference type="AlphaFoldDB" id="A0A3B0YYT1"/>
<accession>A0A3B0YYT1</accession>
<name>A0A3B0YYT1_9ZZZZ</name>
<dbReference type="PANTHER" id="PTHR35867">
    <property type="entry name" value="PROTEIN RSEC"/>
    <property type="match status" value="1"/>
</dbReference>
<keyword evidence="1" id="KW-1133">Transmembrane helix</keyword>
<dbReference type="EMBL" id="UOFL01000212">
    <property type="protein sequence ID" value="VAW81123.1"/>
    <property type="molecule type" value="Genomic_DNA"/>
</dbReference>